<dbReference type="SMART" id="SM00353">
    <property type="entry name" value="HLH"/>
    <property type="match status" value="1"/>
</dbReference>
<name>A0A072V302_MEDTR</name>
<sequence>MLHCLNTTTNSGNLATESCSSDITVLERQRERMKWQQQQHHQGYFNSAAMFCSSLQQQVDNSEASSLAADLLPLQMPTLDVTSSSISRTFSCPPLLPDPKLIHSSIAGKDKDNSSKKRKAEKSHHNSKLKVVVGEIEIENKDKRIKIGSEDGESKITGNPNTKKNCVAEDTSNSKENSKVSDVQKTDYIHVRARRGQATDSHSLAERVRREKISERMKYLQDLVPGCNKITGKAGMLDEIINYVQSLQKQVEFLSMKLATVNPRLDFNIDDLFEKEVFPNCDANASFQAMGMSTGLNSNNPYLQFNSPQQFVPYGGLDAGMNPSDMGLRRSISAPVSIPQTFIDSSCFSQQILPSTIWEGDFQNLYNFNFDQARATSFPTQSQLFTGLVEANNLKIEM</sequence>
<feature type="region of interest" description="Disordered" evidence="5">
    <location>
        <begin position="149"/>
        <end position="182"/>
    </location>
</feature>
<keyword evidence="3" id="KW-0804">Transcription</keyword>
<feature type="compositionally biased region" description="Polar residues" evidence="5">
    <location>
        <begin position="156"/>
        <end position="171"/>
    </location>
</feature>
<evidence type="ECO:0000256" key="5">
    <source>
        <dbReference type="SAM" id="MobiDB-lite"/>
    </source>
</evidence>
<evidence type="ECO:0000259" key="6">
    <source>
        <dbReference type="PROSITE" id="PS50888"/>
    </source>
</evidence>
<dbReference type="eggNOG" id="ENOG502QT6X">
    <property type="taxonomic scope" value="Eukaryota"/>
</dbReference>
<dbReference type="GO" id="GO:0003700">
    <property type="term" value="F:DNA-binding transcription factor activity"/>
    <property type="evidence" value="ECO:0000318"/>
    <property type="project" value="GO_Central"/>
</dbReference>
<protein>
    <submittedName>
        <fullName evidence="7">BHLH transcription factor</fullName>
    </submittedName>
    <submittedName>
        <fullName evidence="8">Putative transcription factor bHLH family</fullName>
    </submittedName>
</protein>
<feature type="region of interest" description="Disordered" evidence="5">
    <location>
        <begin position="101"/>
        <end position="128"/>
    </location>
</feature>
<comment type="subcellular location">
    <subcellularLocation>
        <location evidence="1">Nucleus</location>
    </subcellularLocation>
</comment>
<dbReference type="PANTHER" id="PTHR12565:SF444">
    <property type="entry name" value="TRANSCRIPTION FACTOR BHLH62-RELATED"/>
    <property type="match status" value="1"/>
</dbReference>
<evidence type="ECO:0000313" key="11">
    <source>
        <dbReference type="Proteomes" id="UP000265566"/>
    </source>
</evidence>
<keyword evidence="4" id="KW-0539">Nucleus</keyword>
<evidence type="ECO:0000256" key="1">
    <source>
        <dbReference type="ARBA" id="ARBA00004123"/>
    </source>
</evidence>
<dbReference type="FunFam" id="4.10.280.10:FF:000002">
    <property type="entry name" value="Basic helix-loop-helix transcription factor"/>
    <property type="match status" value="1"/>
</dbReference>
<dbReference type="STRING" id="3880.A0A072V302"/>
<dbReference type="Pfam" id="PF00010">
    <property type="entry name" value="HLH"/>
    <property type="match status" value="1"/>
</dbReference>
<reference evidence="7 10" key="1">
    <citation type="journal article" date="2011" name="Nature">
        <title>The Medicago genome provides insight into the evolution of rhizobial symbioses.</title>
        <authorList>
            <person name="Young N.D."/>
            <person name="Debelle F."/>
            <person name="Oldroyd G.E."/>
            <person name="Geurts R."/>
            <person name="Cannon S.B."/>
            <person name="Udvardi M.K."/>
            <person name="Benedito V.A."/>
            <person name="Mayer K.F."/>
            <person name="Gouzy J."/>
            <person name="Schoof H."/>
            <person name="Van de Peer Y."/>
            <person name="Proost S."/>
            <person name="Cook D.R."/>
            <person name="Meyers B.C."/>
            <person name="Spannagl M."/>
            <person name="Cheung F."/>
            <person name="De Mita S."/>
            <person name="Krishnakumar V."/>
            <person name="Gundlach H."/>
            <person name="Zhou S."/>
            <person name="Mudge J."/>
            <person name="Bharti A.K."/>
            <person name="Murray J.D."/>
            <person name="Naoumkina M.A."/>
            <person name="Rosen B."/>
            <person name="Silverstein K.A."/>
            <person name="Tang H."/>
            <person name="Rombauts S."/>
            <person name="Zhao P.X."/>
            <person name="Zhou P."/>
            <person name="Barbe V."/>
            <person name="Bardou P."/>
            <person name="Bechner M."/>
            <person name="Bellec A."/>
            <person name="Berger A."/>
            <person name="Berges H."/>
            <person name="Bidwell S."/>
            <person name="Bisseling T."/>
            <person name="Choisne N."/>
            <person name="Couloux A."/>
            <person name="Denny R."/>
            <person name="Deshpande S."/>
            <person name="Dai X."/>
            <person name="Doyle J.J."/>
            <person name="Dudez A.M."/>
            <person name="Farmer A.D."/>
            <person name="Fouteau S."/>
            <person name="Franken C."/>
            <person name="Gibelin C."/>
            <person name="Gish J."/>
            <person name="Goldstein S."/>
            <person name="Gonzalez A.J."/>
            <person name="Green P.J."/>
            <person name="Hallab A."/>
            <person name="Hartog M."/>
            <person name="Hua A."/>
            <person name="Humphray S.J."/>
            <person name="Jeong D.H."/>
            <person name="Jing Y."/>
            <person name="Jocker A."/>
            <person name="Kenton S.M."/>
            <person name="Kim D.J."/>
            <person name="Klee K."/>
            <person name="Lai H."/>
            <person name="Lang C."/>
            <person name="Lin S."/>
            <person name="Macmil S.L."/>
            <person name="Magdelenat G."/>
            <person name="Matthews L."/>
            <person name="McCorrison J."/>
            <person name="Monaghan E.L."/>
            <person name="Mun J.H."/>
            <person name="Najar F.Z."/>
            <person name="Nicholson C."/>
            <person name="Noirot C."/>
            <person name="O'Bleness M."/>
            <person name="Paule C.R."/>
            <person name="Poulain J."/>
            <person name="Prion F."/>
            <person name="Qin B."/>
            <person name="Qu C."/>
            <person name="Retzel E.F."/>
            <person name="Riddle C."/>
            <person name="Sallet E."/>
            <person name="Samain S."/>
            <person name="Samson N."/>
            <person name="Sanders I."/>
            <person name="Saurat O."/>
            <person name="Scarpelli C."/>
            <person name="Schiex T."/>
            <person name="Segurens B."/>
            <person name="Severin A.J."/>
            <person name="Sherrier D.J."/>
            <person name="Shi R."/>
            <person name="Sims S."/>
            <person name="Singer S.R."/>
            <person name="Sinharoy S."/>
            <person name="Sterck L."/>
            <person name="Viollet A."/>
            <person name="Wang B.B."/>
            <person name="Wang K."/>
            <person name="Wang M."/>
            <person name="Wang X."/>
            <person name="Warfsmann J."/>
            <person name="Weissenbach J."/>
            <person name="White D.D."/>
            <person name="White J.D."/>
            <person name="Wiley G.B."/>
            <person name="Wincker P."/>
            <person name="Xing Y."/>
            <person name="Yang L."/>
            <person name="Yao Z."/>
            <person name="Ying F."/>
            <person name="Zhai J."/>
            <person name="Zhou L."/>
            <person name="Zuber A."/>
            <person name="Denarie J."/>
            <person name="Dixon R.A."/>
            <person name="May G.D."/>
            <person name="Schwartz D.C."/>
            <person name="Rogers J."/>
            <person name="Quetier F."/>
            <person name="Town C.D."/>
            <person name="Roe B.A."/>
        </authorList>
    </citation>
    <scope>NUCLEOTIDE SEQUENCE [LARGE SCALE GENOMIC DNA]</scope>
    <source>
        <strain evidence="7">A17</strain>
        <strain evidence="9 10">cv. Jemalong A17</strain>
    </source>
</reference>
<reference evidence="9" key="3">
    <citation type="submission" date="2015-04" db="UniProtKB">
        <authorList>
            <consortium name="EnsemblPlants"/>
        </authorList>
    </citation>
    <scope>IDENTIFICATION</scope>
    <source>
        <strain evidence="9">cv. Jemalong A17</strain>
    </source>
</reference>
<dbReference type="ExpressionAtlas" id="A0A072V302">
    <property type="expression patterns" value="differential"/>
</dbReference>
<keyword evidence="2" id="KW-0805">Transcription regulation</keyword>
<proteinExistence type="predicted"/>
<reference evidence="8" key="5">
    <citation type="journal article" date="2018" name="Nat. Plants">
        <title>Whole-genome landscape of Medicago truncatula symbiotic genes.</title>
        <authorList>
            <person name="Pecrix Y."/>
            <person name="Gamas P."/>
            <person name="Carrere S."/>
        </authorList>
    </citation>
    <scope>NUCLEOTIDE SEQUENCE</scope>
    <source>
        <tissue evidence="8">Leaves</tissue>
    </source>
</reference>
<evidence type="ECO:0000313" key="7">
    <source>
        <dbReference type="EMBL" id="KEH36364.1"/>
    </source>
</evidence>
<evidence type="ECO:0000256" key="4">
    <source>
        <dbReference type="ARBA" id="ARBA00023242"/>
    </source>
</evidence>
<dbReference type="GO" id="GO:0005634">
    <property type="term" value="C:nucleus"/>
    <property type="evidence" value="ECO:0000318"/>
    <property type="project" value="GO_Central"/>
</dbReference>
<keyword evidence="10" id="KW-1185">Reference proteome</keyword>
<evidence type="ECO:0000313" key="10">
    <source>
        <dbReference type="Proteomes" id="UP000002051"/>
    </source>
</evidence>
<evidence type="ECO:0000313" key="8">
    <source>
        <dbReference type="EMBL" id="RHN71294.1"/>
    </source>
</evidence>
<gene>
    <name evidence="9" type="primary">11414623</name>
    <name evidence="7" type="ordered locus">MTR_3g116770</name>
    <name evidence="8" type="ORF">MtrunA17_Chr3g0144641</name>
</gene>
<dbReference type="Proteomes" id="UP000265566">
    <property type="component" value="Chromosome 3"/>
</dbReference>
<reference evidence="11" key="4">
    <citation type="journal article" date="2018" name="Nat. Plants">
        <title>Whole-genome landscape of Medicago truncatula symbiotic genes.</title>
        <authorList>
            <person name="Pecrix Y."/>
            <person name="Staton S.E."/>
            <person name="Sallet E."/>
            <person name="Lelandais-Briere C."/>
            <person name="Moreau S."/>
            <person name="Carrere S."/>
            <person name="Blein T."/>
            <person name="Jardinaud M.F."/>
            <person name="Latrasse D."/>
            <person name="Zouine M."/>
            <person name="Zahm M."/>
            <person name="Kreplak J."/>
            <person name="Mayjonade B."/>
            <person name="Satge C."/>
            <person name="Perez M."/>
            <person name="Cauet S."/>
            <person name="Marande W."/>
            <person name="Chantry-Darmon C."/>
            <person name="Lopez-Roques C."/>
            <person name="Bouchez O."/>
            <person name="Berard A."/>
            <person name="Debelle F."/>
            <person name="Munos S."/>
            <person name="Bendahmane A."/>
            <person name="Berges H."/>
            <person name="Niebel A."/>
            <person name="Buitink J."/>
            <person name="Frugier F."/>
            <person name="Benhamed M."/>
            <person name="Crespi M."/>
            <person name="Gouzy J."/>
            <person name="Gamas P."/>
        </authorList>
    </citation>
    <scope>NUCLEOTIDE SEQUENCE [LARGE SCALE GENOMIC DNA]</scope>
    <source>
        <strain evidence="11">cv. Jemalong A17</strain>
    </source>
</reference>
<accession>A0A072V302</accession>
<dbReference type="Gene3D" id="4.10.280.10">
    <property type="entry name" value="Helix-loop-helix DNA-binding domain"/>
    <property type="match status" value="1"/>
</dbReference>
<dbReference type="EMBL" id="CM001219">
    <property type="protein sequence ID" value="KEH36364.1"/>
    <property type="molecule type" value="Genomic_DNA"/>
</dbReference>
<dbReference type="PaxDb" id="3880-AES74186"/>
<dbReference type="Gramene" id="rna19955">
    <property type="protein sequence ID" value="RHN71294.1"/>
    <property type="gene ID" value="gene19955"/>
</dbReference>
<dbReference type="AlphaFoldDB" id="A0A072V302"/>
<dbReference type="CDD" id="cd18919">
    <property type="entry name" value="bHLH_AtBPE_like"/>
    <property type="match status" value="1"/>
</dbReference>
<dbReference type="EnsemblPlants" id="KEH36364">
    <property type="protein sequence ID" value="KEH36364"/>
    <property type="gene ID" value="MTR_3g116770"/>
</dbReference>
<dbReference type="OrthoDB" id="1915602at2759"/>
<dbReference type="PANTHER" id="PTHR12565">
    <property type="entry name" value="STEROL REGULATORY ELEMENT-BINDING PROTEIN"/>
    <property type="match status" value="1"/>
</dbReference>
<evidence type="ECO:0000256" key="2">
    <source>
        <dbReference type="ARBA" id="ARBA00023015"/>
    </source>
</evidence>
<feature type="compositionally biased region" description="Basic residues" evidence="5">
    <location>
        <begin position="116"/>
        <end position="128"/>
    </location>
</feature>
<dbReference type="OMA" id="ANFPTIG"/>
<dbReference type="PROSITE" id="PS50888">
    <property type="entry name" value="BHLH"/>
    <property type="match status" value="1"/>
</dbReference>
<dbReference type="SUPFAM" id="SSF47459">
    <property type="entry name" value="HLH, helix-loop-helix DNA-binding domain"/>
    <property type="match status" value="1"/>
</dbReference>
<dbReference type="Proteomes" id="UP000002051">
    <property type="component" value="Chromosome 3"/>
</dbReference>
<dbReference type="EMBL" id="PSQE01000003">
    <property type="protein sequence ID" value="RHN71294.1"/>
    <property type="molecule type" value="Genomic_DNA"/>
</dbReference>
<dbReference type="GO" id="GO:0046983">
    <property type="term" value="F:protein dimerization activity"/>
    <property type="evidence" value="ECO:0007669"/>
    <property type="project" value="InterPro"/>
</dbReference>
<organism evidence="7 10">
    <name type="scientific">Medicago truncatula</name>
    <name type="common">Barrel medic</name>
    <name type="synonym">Medicago tribuloides</name>
    <dbReference type="NCBI Taxonomy" id="3880"/>
    <lineage>
        <taxon>Eukaryota</taxon>
        <taxon>Viridiplantae</taxon>
        <taxon>Streptophyta</taxon>
        <taxon>Embryophyta</taxon>
        <taxon>Tracheophyta</taxon>
        <taxon>Spermatophyta</taxon>
        <taxon>Magnoliopsida</taxon>
        <taxon>eudicotyledons</taxon>
        <taxon>Gunneridae</taxon>
        <taxon>Pentapetalae</taxon>
        <taxon>rosids</taxon>
        <taxon>fabids</taxon>
        <taxon>Fabales</taxon>
        <taxon>Fabaceae</taxon>
        <taxon>Papilionoideae</taxon>
        <taxon>50 kb inversion clade</taxon>
        <taxon>NPAAA clade</taxon>
        <taxon>Hologalegina</taxon>
        <taxon>IRL clade</taxon>
        <taxon>Trifolieae</taxon>
        <taxon>Medicago</taxon>
    </lineage>
</organism>
<dbReference type="InterPro" id="IPR036638">
    <property type="entry name" value="HLH_DNA-bd_sf"/>
</dbReference>
<reference evidence="7 10" key="2">
    <citation type="journal article" date="2014" name="BMC Genomics">
        <title>An improved genome release (version Mt4.0) for the model legume Medicago truncatula.</title>
        <authorList>
            <person name="Tang H."/>
            <person name="Krishnakumar V."/>
            <person name="Bidwell S."/>
            <person name="Rosen B."/>
            <person name="Chan A."/>
            <person name="Zhou S."/>
            <person name="Gentzbittel L."/>
            <person name="Childs K.L."/>
            <person name="Yandell M."/>
            <person name="Gundlach H."/>
            <person name="Mayer K.F."/>
            <person name="Schwartz D.C."/>
            <person name="Town C.D."/>
        </authorList>
    </citation>
    <scope>GENOME REANNOTATION</scope>
    <source>
        <strain evidence="7">A17</strain>
        <strain evidence="9 10">cv. Jemalong A17</strain>
    </source>
</reference>
<dbReference type="InterPro" id="IPR011598">
    <property type="entry name" value="bHLH_dom"/>
</dbReference>
<evidence type="ECO:0000256" key="3">
    <source>
        <dbReference type="ARBA" id="ARBA00023163"/>
    </source>
</evidence>
<feature type="compositionally biased region" description="Basic and acidic residues" evidence="5">
    <location>
        <begin position="172"/>
        <end position="182"/>
    </location>
</feature>
<dbReference type="InterPro" id="IPR024097">
    <property type="entry name" value="bHLH_ZIP_TF"/>
</dbReference>
<evidence type="ECO:0000313" key="9">
    <source>
        <dbReference type="EnsemblPlants" id="KEH36364"/>
    </source>
</evidence>
<feature type="domain" description="BHLH" evidence="6">
    <location>
        <begin position="197"/>
        <end position="247"/>
    </location>
</feature>